<dbReference type="RefSeq" id="WP_145169764.1">
    <property type="nucleotide sequence ID" value="NZ_CP036525.1"/>
</dbReference>
<sequence length="124" mass="14287">MTTDWVQMSKPADFSIEGSQVEVSLRDGRKHRVEVIEKNSELVLRAFVVKQAVVNSLPTLPLTIWERNRSVTLVAFRIDRKNRLIAECRVPASGLTPEEFQFYLRTIAIEADRLEFLLTGRDQE</sequence>
<dbReference type="AlphaFoldDB" id="A0A517NAS1"/>
<dbReference type="Gene3D" id="3.30.1460.10">
    <property type="match status" value="1"/>
</dbReference>
<proteinExistence type="predicted"/>
<dbReference type="InterPro" id="IPR019660">
    <property type="entry name" value="Put_sensory_transdc_reg_YbjN"/>
</dbReference>
<organism evidence="1 2">
    <name type="scientific">Rubripirellula lacrimiformis</name>
    <dbReference type="NCBI Taxonomy" id="1930273"/>
    <lineage>
        <taxon>Bacteria</taxon>
        <taxon>Pseudomonadati</taxon>
        <taxon>Planctomycetota</taxon>
        <taxon>Planctomycetia</taxon>
        <taxon>Pirellulales</taxon>
        <taxon>Pirellulaceae</taxon>
        <taxon>Rubripirellula</taxon>
    </lineage>
</organism>
<dbReference type="OrthoDB" id="9255778at2"/>
<dbReference type="EMBL" id="CP036525">
    <property type="protein sequence ID" value="QDT04231.1"/>
    <property type="molecule type" value="Genomic_DNA"/>
</dbReference>
<dbReference type="SUPFAM" id="SSF69635">
    <property type="entry name" value="Type III secretory system chaperone-like"/>
    <property type="match status" value="1"/>
</dbReference>
<evidence type="ECO:0000313" key="1">
    <source>
        <dbReference type="EMBL" id="QDT04231.1"/>
    </source>
</evidence>
<gene>
    <name evidence="1" type="ORF">K227x_26210</name>
</gene>
<accession>A0A517NAS1</accession>
<reference evidence="1 2" key="1">
    <citation type="submission" date="2019-02" db="EMBL/GenBank/DDBJ databases">
        <title>Deep-cultivation of Planctomycetes and their phenomic and genomic characterization uncovers novel biology.</title>
        <authorList>
            <person name="Wiegand S."/>
            <person name="Jogler M."/>
            <person name="Boedeker C."/>
            <person name="Pinto D."/>
            <person name="Vollmers J."/>
            <person name="Rivas-Marin E."/>
            <person name="Kohn T."/>
            <person name="Peeters S.H."/>
            <person name="Heuer A."/>
            <person name="Rast P."/>
            <person name="Oberbeckmann S."/>
            <person name="Bunk B."/>
            <person name="Jeske O."/>
            <person name="Meyerdierks A."/>
            <person name="Storesund J.E."/>
            <person name="Kallscheuer N."/>
            <person name="Luecker S."/>
            <person name="Lage O.M."/>
            <person name="Pohl T."/>
            <person name="Merkel B.J."/>
            <person name="Hornburger P."/>
            <person name="Mueller R.-W."/>
            <person name="Bruemmer F."/>
            <person name="Labrenz M."/>
            <person name="Spormann A.M."/>
            <person name="Op den Camp H."/>
            <person name="Overmann J."/>
            <person name="Amann R."/>
            <person name="Jetten M.S.M."/>
            <person name="Mascher T."/>
            <person name="Medema M.H."/>
            <person name="Devos D.P."/>
            <person name="Kaster A.-K."/>
            <person name="Ovreas L."/>
            <person name="Rohde M."/>
            <person name="Galperin M.Y."/>
            <person name="Jogler C."/>
        </authorList>
    </citation>
    <scope>NUCLEOTIDE SEQUENCE [LARGE SCALE GENOMIC DNA]</scope>
    <source>
        <strain evidence="1 2">K22_7</strain>
    </source>
</reference>
<protein>
    <submittedName>
        <fullName evidence="1">Uncharacterized protein</fullName>
    </submittedName>
</protein>
<keyword evidence="2" id="KW-1185">Reference proteome</keyword>
<dbReference type="Pfam" id="PF10722">
    <property type="entry name" value="YbjN"/>
    <property type="match status" value="1"/>
</dbReference>
<dbReference type="Proteomes" id="UP000318538">
    <property type="component" value="Chromosome"/>
</dbReference>
<dbReference type="KEGG" id="rlc:K227x_26210"/>
<evidence type="ECO:0000313" key="2">
    <source>
        <dbReference type="Proteomes" id="UP000318538"/>
    </source>
</evidence>
<name>A0A517NAS1_9BACT</name>